<name>A0A5J4WB45_9EUKA</name>
<organism evidence="1 2">
    <name type="scientific">Streblomastix strix</name>
    <dbReference type="NCBI Taxonomy" id="222440"/>
    <lineage>
        <taxon>Eukaryota</taxon>
        <taxon>Metamonada</taxon>
        <taxon>Preaxostyla</taxon>
        <taxon>Oxymonadida</taxon>
        <taxon>Streblomastigidae</taxon>
        <taxon>Streblomastix</taxon>
    </lineage>
</organism>
<dbReference type="EMBL" id="SNRW01002730">
    <property type="protein sequence ID" value="KAA6391883.1"/>
    <property type="molecule type" value="Genomic_DNA"/>
</dbReference>
<reference evidence="1 2" key="1">
    <citation type="submission" date="2019-03" db="EMBL/GenBank/DDBJ databases">
        <title>Single cell metagenomics reveals metabolic interactions within the superorganism composed of flagellate Streblomastix strix and complex community of Bacteroidetes bacteria on its surface.</title>
        <authorList>
            <person name="Treitli S.C."/>
            <person name="Kolisko M."/>
            <person name="Husnik F."/>
            <person name="Keeling P."/>
            <person name="Hampl V."/>
        </authorList>
    </citation>
    <scope>NUCLEOTIDE SEQUENCE [LARGE SCALE GENOMIC DNA]</scope>
    <source>
        <strain evidence="1">ST1C</strain>
    </source>
</reference>
<evidence type="ECO:0000313" key="1">
    <source>
        <dbReference type="EMBL" id="KAA6391883.1"/>
    </source>
</evidence>
<proteinExistence type="predicted"/>
<protein>
    <submittedName>
        <fullName evidence="1">Uncharacterized protein</fullName>
    </submittedName>
</protein>
<sequence>MKDILTNFDTRQDVTQASAAINGSLSEKHAKAVLPPWMGLLIKGATTDEEGAVRQAQTDAVTKISEKYFKKKISELDPTGQRTTARIRKGFLIQLVRTLNQMIMKVAIREFSFHRLQHSYASLHGSNENMKNVPHQRNQIIKVNKLC</sequence>
<gene>
    <name evidence="1" type="ORF">EZS28_012590</name>
</gene>
<dbReference type="Proteomes" id="UP000324800">
    <property type="component" value="Unassembled WGS sequence"/>
</dbReference>
<dbReference type="AlphaFoldDB" id="A0A5J4WB45"/>
<accession>A0A5J4WB45</accession>
<comment type="caution">
    <text evidence="1">The sequence shown here is derived from an EMBL/GenBank/DDBJ whole genome shotgun (WGS) entry which is preliminary data.</text>
</comment>
<evidence type="ECO:0000313" key="2">
    <source>
        <dbReference type="Proteomes" id="UP000324800"/>
    </source>
</evidence>